<evidence type="ECO:0000256" key="9">
    <source>
        <dbReference type="SAM" id="MobiDB-lite"/>
    </source>
</evidence>
<organism evidence="11 12">
    <name type="scientific">Albugo candida</name>
    <dbReference type="NCBI Taxonomy" id="65357"/>
    <lineage>
        <taxon>Eukaryota</taxon>
        <taxon>Sar</taxon>
        <taxon>Stramenopiles</taxon>
        <taxon>Oomycota</taxon>
        <taxon>Peronosporomycetes</taxon>
        <taxon>Albuginales</taxon>
        <taxon>Albuginaceae</taxon>
        <taxon>Albugo</taxon>
    </lineage>
</organism>
<keyword evidence="12" id="KW-1185">Reference proteome</keyword>
<dbReference type="EMBL" id="CAIX01000319">
    <property type="protein sequence ID" value="CCI49634.1"/>
    <property type="molecule type" value="Genomic_DNA"/>
</dbReference>
<gene>
    <name evidence="11" type="ORF">BN9_109950</name>
</gene>
<evidence type="ECO:0000256" key="5">
    <source>
        <dbReference type="ARBA" id="ARBA00023273"/>
    </source>
</evidence>
<comment type="similarity">
    <text evidence="6">Belongs to the CFAP45 family.</text>
</comment>
<dbReference type="AlphaFoldDB" id="A0A024GST1"/>
<evidence type="ECO:0000256" key="8">
    <source>
        <dbReference type="SAM" id="Coils"/>
    </source>
</evidence>
<sequence>MTQGSTHRLAGRNIAGTCTVTQENYDEMKKRAQVSSDERYIKEGGSHTPSDAQNKMQERKRIMMEDGDGIRVRREQATLKMDIEQLWKAPLVEEDVTMHQHVASIRRIQSLAMQAQGYADCDKLCEQYKENQAREARYNKSHDDRMEQERYKELKRCNKAREEKRLNALEARNALEDQINERQKKKIWEEEAKALEGSRVLQMYKKYEAEEKMKAEKQRDSIKKNLVQIRQTNERLQSHKAAEIDRKKYEEGMMRAFLRRKASEDEARRKEKLELDKLKEQQFAKLCAKQQKTSDTRSFEDEIRAKRAYEAMEMRLRRKEDLQKIELRKAIQRVSDDRTEQIQLRQALRNKEKDAETKLNKLSMEMEKEAVQKQVDSMEIHRHRQMAYREQLEEQIRNNALSRNQTKQIDAVNATYRQKKQTKECIIAEKVRQETLEKLRKQNVPEIYLLELKRMTISQSDT</sequence>
<evidence type="ECO:0000256" key="4">
    <source>
        <dbReference type="ARBA" id="ARBA00023069"/>
    </source>
</evidence>
<protein>
    <recommendedName>
        <fullName evidence="7">Cilia- and flagella-associated protein 45</fullName>
    </recommendedName>
</protein>
<evidence type="ECO:0000313" key="11">
    <source>
        <dbReference type="EMBL" id="CCI49634.1"/>
    </source>
</evidence>
<comment type="caution">
    <text evidence="11">The sequence shown here is derived from an EMBL/GenBank/DDBJ whole genome shotgun (WGS) entry which is preliminary data.</text>
</comment>
<dbReference type="InterPro" id="IPR043597">
    <property type="entry name" value="TPH_dom"/>
</dbReference>
<keyword evidence="3 8" id="KW-0175">Coiled coil</keyword>
<comment type="subcellular location">
    <subcellularLocation>
        <location evidence="1">Cell projection</location>
        <location evidence="1">Cilium</location>
        <location evidence="1">Flagellum</location>
    </subcellularLocation>
</comment>
<keyword evidence="2" id="KW-0282">Flagellum</keyword>
<dbReference type="InterPro" id="IPR033253">
    <property type="entry name" value="CFAP45"/>
</dbReference>
<keyword evidence="5" id="KW-0966">Cell projection</keyword>
<evidence type="ECO:0000256" key="6">
    <source>
        <dbReference type="ARBA" id="ARBA00034116"/>
    </source>
</evidence>
<accession>A0A024GST1</accession>
<dbReference type="GO" id="GO:0031514">
    <property type="term" value="C:motile cilium"/>
    <property type="evidence" value="ECO:0007669"/>
    <property type="project" value="UniProtKB-SubCell"/>
</dbReference>
<evidence type="ECO:0000256" key="3">
    <source>
        <dbReference type="ARBA" id="ARBA00023054"/>
    </source>
</evidence>
<dbReference type="Pfam" id="PF13868">
    <property type="entry name" value="TPH"/>
    <property type="match status" value="1"/>
</dbReference>
<feature type="region of interest" description="Disordered" evidence="9">
    <location>
        <begin position="37"/>
        <end position="56"/>
    </location>
</feature>
<evidence type="ECO:0000259" key="10">
    <source>
        <dbReference type="Pfam" id="PF13868"/>
    </source>
</evidence>
<proteinExistence type="inferred from homology"/>
<keyword evidence="4" id="KW-0969">Cilium</keyword>
<dbReference type="PANTHER" id="PTHR15504">
    <property type="entry name" value="NASOPHARYNGEAL EPITHELIUM SPECIFIC PROTEIN 1"/>
    <property type="match status" value="1"/>
</dbReference>
<feature type="coiled-coil region" evidence="8">
    <location>
        <begin position="152"/>
        <end position="185"/>
    </location>
</feature>
<reference evidence="11 12" key="1">
    <citation type="submission" date="2012-05" db="EMBL/GenBank/DDBJ databases">
        <title>Recombination and specialization in a pathogen metapopulation.</title>
        <authorList>
            <person name="Gardiner A."/>
            <person name="Kemen E."/>
            <person name="Schultz-Larsen T."/>
            <person name="MacLean D."/>
            <person name="Van Oosterhout C."/>
            <person name="Jones J.D.G."/>
        </authorList>
    </citation>
    <scope>NUCLEOTIDE SEQUENCE [LARGE SCALE GENOMIC DNA]</scope>
    <source>
        <strain evidence="11 12">Ac Nc2</strain>
    </source>
</reference>
<dbReference type="InParanoid" id="A0A024GST1"/>
<evidence type="ECO:0000256" key="7">
    <source>
        <dbReference type="ARBA" id="ARBA00034142"/>
    </source>
</evidence>
<evidence type="ECO:0000256" key="1">
    <source>
        <dbReference type="ARBA" id="ARBA00004230"/>
    </source>
</evidence>
<dbReference type="OrthoDB" id="1902038at2759"/>
<feature type="coiled-coil region" evidence="8">
    <location>
        <begin position="345"/>
        <end position="372"/>
    </location>
</feature>
<feature type="coiled-coil region" evidence="8">
    <location>
        <begin position="212"/>
        <end position="281"/>
    </location>
</feature>
<evidence type="ECO:0000256" key="2">
    <source>
        <dbReference type="ARBA" id="ARBA00022846"/>
    </source>
</evidence>
<dbReference type="PANTHER" id="PTHR15504:SF0">
    <property type="entry name" value="CILIA- AND FLAGELLA-ASSOCIATED PROTEIN 45"/>
    <property type="match status" value="1"/>
</dbReference>
<dbReference type="Proteomes" id="UP000053237">
    <property type="component" value="Unassembled WGS sequence"/>
</dbReference>
<dbReference type="STRING" id="65357.A0A024GST1"/>
<feature type="domain" description="Trichohyalin-plectin-homology" evidence="10">
    <location>
        <begin position="100"/>
        <end position="446"/>
    </location>
</feature>
<evidence type="ECO:0000313" key="12">
    <source>
        <dbReference type="Proteomes" id="UP000053237"/>
    </source>
</evidence>
<name>A0A024GST1_9STRA</name>